<accession>A0AAW1QQ35</accession>
<name>A0AAW1QQ35_9CHLO</name>
<reference evidence="1 2" key="1">
    <citation type="journal article" date="2024" name="Nat. Commun.">
        <title>Phylogenomics reveals the evolutionary origins of lichenization in chlorophyte algae.</title>
        <authorList>
            <person name="Puginier C."/>
            <person name="Libourel C."/>
            <person name="Otte J."/>
            <person name="Skaloud P."/>
            <person name="Haon M."/>
            <person name="Grisel S."/>
            <person name="Petersen M."/>
            <person name="Berrin J.G."/>
            <person name="Delaux P.M."/>
            <person name="Dal Grande F."/>
            <person name="Keller J."/>
        </authorList>
    </citation>
    <scope>NUCLEOTIDE SEQUENCE [LARGE SCALE GENOMIC DNA]</scope>
    <source>
        <strain evidence="1 2">SAG 2043</strain>
    </source>
</reference>
<evidence type="ECO:0000313" key="2">
    <source>
        <dbReference type="Proteomes" id="UP001489004"/>
    </source>
</evidence>
<sequence length="379" mass="39349">MWAQVNFEFWPVGPSKGTARSKAAFALWEIAASNPGKAVEVANACLPQLCTLLERGGCEEKFNALGCLERLVNSSADACRTFAGNSKAVLATGQASQVAPEIRPKKGAALKRAKSAAEGKLASVTQRLVDFKPAIAAQDAVLPLVKLLHQADKASNAELCRCTAAILRSLTAVSGVGASIVALDGIPVLLKALEHSSPVTDDALAGCIWALTLDSVACTALVKAGAAALLCKRLSALVSSSRHTDKPSKAKHGGLSKEQEGAVCTLTGALRQVSFEDGAKTQLKDESTLALLVSLQSCHNATTYDNVIGVLWNLGLEPGNRELLEAAHAPAFVVDPLPVGWLTSTPLTPLAVVVPETPSAMSPAPASLRGRQVPLMAAT</sequence>
<dbReference type="EMBL" id="JALJOR010000002">
    <property type="protein sequence ID" value="KAK9823370.1"/>
    <property type="molecule type" value="Genomic_DNA"/>
</dbReference>
<dbReference type="SUPFAM" id="SSF48371">
    <property type="entry name" value="ARM repeat"/>
    <property type="match status" value="1"/>
</dbReference>
<dbReference type="Proteomes" id="UP001489004">
    <property type="component" value="Unassembled WGS sequence"/>
</dbReference>
<proteinExistence type="predicted"/>
<keyword evidence="2" id="KW-1185">Reference proteome</keyword>
<evidence type="ECO:0000313" key="1">
    <source>
        <dbReference type="EMBL" id="KAK9823370.1"/>
    </source>
</evidence>
<protein>
    <submittedName>
        <fullName evidence="1">Uncharacterized protein</fullName>
    </submittedName>
</protein>
<organism evidence="1 2">
    <name type="scientific">[Myrmecia] bisecta</name>
    <dbReference type="NCBI Taxonomy" id="41462"/>
    <lineage>
        <taxon>Eukaryota</taxon>
        <taxon>Viridiplantae</taxon>
        <taxon>Chlorophyta</taxon>
        <taxon>core chlorophytes</taxon>
        <taxon>Trebouxiophyceae</taxon>
        <taxon>Trebouxiales</taxon>
        <taxon>Trebouxiaceae</taxon>
        <taxon>Myrmecia</taxon>
    </lineage>
</organism>
<comment type="caution">
    <text evidence="1">The sequence shown here is derived from an EMBL/GenBank/DDBJ whole genome shotgun (WGS) entry which is preliminary data.</text>
</comment>
<dbReference type="Gene3D" id="1.25.10.10">
    <property type="entry name" value="Leucine-rich Repeat Variant"/>
    <property type="match status" value="3"/>
</dbReference>
<dbReference type="InterPro" id="IPR016024">
    <property type="entry name" value="ARM-type_fold"/>
</dbReference>
<gene>
    <name evidence="1" type="ORF">WJX72_002287</name>
</gene>
<dbReference type="AlphaFoldDB" id="A0AAW1QQ35"/>
<dbReference type="InterPro" id="IPR011989">
    <property type="entry name" value="ARM-like"/>
</dbReference>